<evidence type="ECO:0000256" key="1">
    <source>
        <dbReference type="SAM" id="MobiDB-lite"/>
    </source>
</evidence>
<proteinExistence type="predicted"/>
<evidence type="ECO:0000313" key="3">
    <source>
        <dbReference type="Proteomes" id="UP000053923"/>
    </source>
</evidence>
<sequence length="66" mass="6825">MGTDGYKAGATDDVAQLLAGRRVEVTQAVESSPHENAVHGGWRDRDAMQPLEVGGKASGPVLGLPP</sequence>
<dbReference type="RefSeq" id="WP_062704417.1">
    <property type="nucleotide sequence ID" value="NZ_LLZG01000198.1"/>
</dbReference>
<reference evidence="3" key="1">
    <citation type="submission" date="2015-10" db="EMBL/GenBank/DDBJ databases">
        <authorList>
            <person name="Ju K.-S."/>
            <person name="Doroghazi J.R."/>
            <person name="Metcalf W.W."/>
        </authorList>
    </citation>
    <scope>NUCLEOTIDE SEQUENCE [LARGE SCALE GENOMIC DNA]</scope>
    <source>
        <strain evidence="3">NRRL 3151</strain>
    </source>
</reference>
<keyword evidence="3" id="KW-1185">Reference proteome</keyword>
<name>A0A101JVC3_9ACTN</name>
<evidence type="ECO:0000313" key="2">
    <source>
        <dbReference type="EMBL" id="KUL33216.1"/>
    </source>
</evidence>
<dbReference type="AlphaFoldDB" id="A0A101JVC3"/>
<dbReference type="EMBL" id="LLZG01000198">
    <property type="protein sequence ID" value="KUL33216.1"/>
    <property type="molecule type" value="Genomic_DNA"/>
</dbReference>
<feature type="compositionally biased region" description="Basic and acidic residues" evidence="1">
    <location>
        <begin position="32"/>
        <end position="47"/>
    </location>
</feature>
<protein>
    <submittedName>
        <fullName evidence="2">Uncharacterized protein</fullName>
    </submittedName>
</protein>
<gene>
    <name evidence="2" type="ORF">ADL12_22115</name>
</gene>
<organism evidence="2 3">
    <name type="scientific">Streptomyces regalis</name>
    <dbReference type="NCBI Taxonomy" id="68262"/>
    <lineage>
        <taxon>Bacteria</taxon>
        <taxon>Bacillati</taxon>
        <taxon>Actinomycetota</taxon>
        <taxon>Actinomycetes</taxon>
        <taxon>Kitasatosporales</taxon>
        <taxon>Streptomycetaceae</taxon>
        <taxon>Streptomyces</taxon>
    </lineage>
</organism>
<comment type="caution">
    <text evidence="2">The sequence shown here is derived from an EMBL/GenBank/DDBJ whole genome shotgun (WGS) entry which is preliminary data.</text>
</comment>
<dbReference type="Proteomes" id="UP000053923">
    <property type="component" value="Unassembled WGS sequence"/>
</dbReference>
<accession>A0A101JVC3</accession>
<feature type="region of interest" description="Disordered" evidence="1">
    <location>
        <begin position="27"/>
        <end position="66"/>
    </location>
</feature>